<dbReference type="Proteomes" id="UP000694892">
    <property type="component" value="Chromosome 8L"/>
</dbReference>
<evidence type="ECO:0000256" key="1">
    <source>
        <dbReference type="SAM" id="MobiDB-lite"/>
    </source>
</evidence>
<feature type="region of interest" description="Disordered" evidence="1">
    <location>
        <begin position="101"/>
        <end position="125"/>
    </location>
</feature>
<dbReference type="InterPro" id="IPR029134">
    <property type="entry name" value="DUF4647"/>
</dbReference>
<protein>
    <submittedName>
        <fullName evidence="2">Uncharacterized protein</fullName>
    </submittedName>
</protein>
<dbReference type="OMA" id="SHGSWAE"/>
<sequence>MELDETMCKEPVCQHPQCWGSFHRIDRGIPHYRPLGYCQRSASTEEGGLPVLSVSTMPGPPLSIARHLHAVSPIRLAGLSYSALYKLYNKTSSSIAKKMLPNVSSHNESKRSRTVGHRASPRHKPDVTENRITSLVWMPTTLCPQQKQEEKLKPLRVGITELTLERLRCKDVRGDSGDIEVPKLRRKTQVPTGGCPHNLSLTCIQPSARGSMKCRASGSSATESMLEFKGRYNGQHIDTGSLTLSAPEVENQRVVLHSVKDKHQQGAVRASPVYKLDDKHLEALNDMEIKVESIRNQYYLWNKYMGLAKHSGRMKAQDPQSYKEQTLSSYKQMTLGVIGNLRLYPYDGDYYKQNMTTSLEGSTPYACGSDRSRRLISLGSVSHGSWAESDQSSAGTDSLPESGTATQREEANADVTSRPDVPDITLGLEVLQQTHTLGDTGTLPTDPSKPAIKDVQAPLEPVTLTPQPNAPPPTPMNTEN</sequence>
<evidence type="ECO:0000313" key="2">
    <source>
        <dbReference type="EMBL" id="OCT66899.1"/>
    </source>
</evidence>
<name>A0A974C591_XENLA</name>
<dbReference type="EMBL" id="CM004480">
    <property type="protein sequence ID" value="OCT66899.1"/>
    <property type="molecule type" value="Genomic_DNA"/>
</dbReference>
<feature type="region of interest" description="Disordered" evidence="1">
    <location>
        <begin position="435"/>
        <end position="480"/>
    </location>
</feature>
<evidence type="ECO:0000313" key="3">
    <source>
        <dbReference type="Proteomes" id="UP000694892"/>
    </source>
</evidence>
<dbReference type="AlphaFoldDB" id="A0A974C591"/>
<accession>A0A974C591</accession>
<proteinExistence type="predicted"/>
<organism evidence="2 3">
    <name type="scientific">Xenopus laevis</name>
    <name type="common">African clawed frog</name>
    <dbReference type="NCBI Taxonomy" id="8355"/>
    <lineage>
        <taxon>Eukaryota</taxon>
        <taxon>Metazoa</taxon>
        <taxon>Chordata</taxon>
        <taxon>Craniata</taxon>
        <taxon>Vertebrata</taxon>
        <taxon>Euteleostomi</taxon>
        <taxon>Amphibia</taxon>
        <taxon>Batrachia</taxon>
        <taxon>Anura</taxon>
        <taxon>Pipoidea</taxon>
        <taxon>Pipidae</taxon>
        <taxon>Xenopodinae</taxon>
        <taxon>Xenopus</taxon>
        <taxon>Xenopus</taxon>
    </lineage>
</organism>
<reference evidence="3" key="1">
    <citation type="journal article" date="2016" name="Nature">
        <title>Genome evolution in the allotetraploid frog Xenopus laevis.</title>
        <authorList>
            <person name="Session A.M."/>
            <person name="Uno Y."/>
            <person name="Kwon T."/>
            <person name="Chapman J.A."/>
            <person name="Toyoda A."/>
            <person name="Takahashi S."/>
            <person name="Fukui A."/>
            <person name="Hikosaka A."/>
            <person name="Suzuki A."/>
            <person name="Kondo M."/>
            <person name="van Heeringen S.J."/>
            <person name="Quigley I."/>
            <person name="Heinz S."/>
            <person name="Ogino H."/>
            <person name="Ochi H."/>
            <person name="Hellsten U."/>
            <person name="Lyons J.B."/>
            <person name="Simakov O."/>
            <person name="Putnam N."/>
            <person name="Stites J."/>
            <person name="Kuroki Y."/>
            <person name="Tanaka T."/>
            <person name="Michiue T."/>
            <person name="Watanabe M."/>
            <person name="Bogdanovic O."/>
            <person name="Lister R."/>
            <person name="Georgiou G."/>
            <person name="Paranjpe S.S."/>
            <person name="van Kruijsbergen I."/>
            <person name="Shu S."/>
            <person name="Carlson J."/>
            <person name="Kinoshita T."/>
            <person name="Ohta Y."/>
            <person name="Mawaribuchi S."/>
            <person name="Jenkins J."/>
            <person name="Grimwood J."/>
            <person name="Schmutz J."/>
            <person name="Mitros T."/>
            <person name="Mozaffari S.V."/>
            <person name="Suzuki Y."/>
            <person name="Haramoto Y."/>
            <person name="Yamamoto T.S."/>
            <person name="Takagi C."/>
            <person name="Heald R."/>
            <person name="Miller K."/>
            <person name="Haudenschild C."/>
            <person name="Kitzman J."/>
            <person name="Nakayama T."/>
            <person name="Izutsu Y."/>
            <person name="Robert J."/>
            <person name="Fortriede J."/>
            <person name="Burns K."/>
            <person name="Lotay V."/>
            <person name="Karimi K."/>
            <person name="Yasuoka Y."/>
            <person name="Dichmann D.S."/>
            <person name="Flajnik M.F."/>
            <person name="Houston D.W."/>
            <person name="Shendure J."/>
            <person name="DuPasquier L."/>
            <person name="Vize P.D."/>
            <person name="Zorn A.M."/>
            <person name="Ito M."/>
            <person name="Marcotte E.M."/>
            <person name="Wallingford J.B."/>
            <person name="Ito Y."/>
            <person name="Asashima M."/>
            <person name="Ueno N."/>
            <person name="Matsuda Y."/>
            <person name="Veenstra G.J."/>
            <person name="Fujiyama A."/>
            <person name="Harland R.M."/>
            <person name="Taira M."/>
            <person name="Rokhsar D.S."/>
        </authorList>
    </citation>
    <scope>NUCLEOTIDE SEQUENCE [LARGE SCALE GENOMIC DNA]</scope>
    <source>
        <strain evidence="3">J</strain>
    </source>
</reference>
<dbReference type="Pfam" id="PF15504">
    <property type="entry name" value="DUF4647"/>
    <property type="match status" value="1"/>
</dbReference>
<dbReference type="PANTHER" id="PTHR36130:SF1">
    <property type="entry name" value="RIKEN CDNA 4933430I17 GENE"/>
    <property type="match status" value="1"/>
</dbReference>
<feature type="compositionally biased region" description="Basic residues" evidence="1">
    <location>
        <begin position="112"/>
        <end position="122"/>
    </location>
</feature>
<feature type="compositionally biased region" description="Polar residues" evidence="1">
    <location>
        <begin position="384"/>
        <end position="406"/>
    </location>
</feature>
<feature type="compositionally biased region" description="Polar residues" evidence="1">
    <location>
        <begin position="435"/>
        <end position="445"/>
    </location>
</feature>
<dbReference type="PANTHER" id="PTHR36130">
    <property type="entry name" value="RIKEN CDNA 4933430I17 GENE"/>
    <property type="match status" value="1"/>
</dbReference>
<feature type="compositionally biased region" description="Pro residues" evidence="1">
    <location>
        <begin position="468"/>
        <end position="480"/>
    </location>
</feature>
<gene>
    <name evidence="2" type="ORF">XELAEV_18038181mg</name>
</gene>
<feature type="region of interest" description="Disordered" evidence="1">
    <location>
        <begin position="384"/>
        <end position="421"/>
    </location>
</feature>